<evidence type="ECO:0000313" key="2">
    <source>
        <dbReference type="EMBL" id="KAE8384535.1"/>
    </source>
</evidence>
<name>A0A5N7BRT2_PETAA</name>
<organism evidence="2">
    <name type="scientific">Petromyces alliaceus</name>
    <name type="common">Aspergillus alliaceus</name>
    <dbReference type="NCBI Taxonomy" id="209559"/>
    <lineage>
        <taxon>Eukaryota</taxon>
        <taxon>Fungi</taxon>
        <taxon>Dikarya</taxon>
        <taxon>Ascomycota</taxon>
        <taxon>Pezizomycotina</taxon>
        <taxon>Eurotiomycetes</taxon>
        <taxon>Eurotiomycetidae</taxon>
        <taxon>Eurotiales</taxon>
        <taxon>Aspergillaceae</taxon>
        <taxon>Aspergillus</taxon>
        <taxon>Aspergillus subgen. Circumdati</taxon>
    </lineage>
</organism>
<proteinExistence type="predicted"/>
<dbReference type="InterPro" id="IPR001229">
    <property type="entry name" value="Jacalin-like_lectin_dom"/>
</dbReference>
<evidence type="ECO:0000259" key="1">
    <source>
        <dbReference type="Pfam" id="PF01419"/>
    </source>
</evidence>
<accession>A0A5N7BRT2</accession>
<feature type="domain" description="Jacalin-type lectin" evidence="1">
    <location>
        <begin position="13"/>
        <end position="154"/>
    </location>
</feature>
<protein>
    <recommendedName>
        <fullName evidence="1">Jacalin-type lectin domain-containing protein</fullName>
    </recommendedName>
</protein>
<reference evidence="2" key="1">
    <citation type="submission" date="2019-04" db="EMBL/GenBank/DDBJ databases">
        <title>Friends and foes A comparative genomics studyof 23 Aspergillus species from section Flavi.</title>
        <authorList>
            <consortium name="DOE Joint Genome Institute"/>
            <person name="Kjaerbolling I."/>
            <person name="Vesth T."/>
            <person name="Frisvad J.C."/>
            <person name="Nybo J.L."/>
            <person name="Theobald S."/>
            <person name="Kildgaard S."/>
            <person name="Isbrandt T."/>
            <person name="Kuo A."/>
            <person name="Sato A."/>
            <person name="Lyhne E.K."/>
            <person name="Kogle M.E."/>
            <person name="Wiebenga A."/>
            <person name="Kun R.S."/>
            <person name="Lubbers R.J."/>
            <person name="Makela M.R."/>
            <person name="Barry K."/>
            <person name="Chovatia M."/>
            <person name="Clum A."/>
            <person name="Daum C."/>
            <person name="Haridas S."/>
            <person name="He G."/>
            <person name="LaButti K."/>
            <person name="Lipzen A."/>
            <person name="Mondo S."/>
            <person name="Riley R."/>
            <person name="Salamov A."/>
            <person name="Simmons B.A."/>
            <person name="Magnuson J.K."/>
            <person name="Henrissat B."/>
            <person name="Mortensen U.H."/>
            <person name="Larsen T.O."/>
            <person name="Devries R.P."/>
            <person name="Grigoriev I.V."/>
            <person name="Machida M."/>
            <person name="Baker S.E."/>
            <person name="Andersen M.R."/>
        </authorList>
    </citation>
    <scope>NUCLEOTIDE SEQUENCE [LARGE SCALE GENOMIC DNA]</scope>
    <source>
        <strain evidence="2">IBT 14317</strain>
    </source>
</reference>
<dbReference type="AlphaFoldDB" id="A0A5N7BRT2"/>
<dbReference type="InterPro" id="IPR036404">
    <property type="entry name" value="Jacalin-like_lectin_dom_sf"/>
</dbReference>
<dbReference type="Pfam" id="PF01419">
    <property type="entry name" value="Jacalin"/>
    <property type="match status" value="1"/>
</dbReference>
<dbReference type="Gene3D" id="2.100.10.30">
    <property type="entry name" value="Jacalin-like lectin domain"/>
    <property type="match status" value="1"/>
</dbReference>
<dbReference type="OrthoDB" id="4449122at2759"/>
<sequence length="158" mass="17262">MTAQTSLYFGDMIGGSTGTHHDLWDTNNNKPLTNLDLWYSEVTLQGKNYTILRGISVRWGTGPNDQKSAGHVTTYEAEPRTLRSSYSFATGEYIDWMDVYGANNGRADSLRFKASHFFAAGGSGGDKGVQLKDGKRRVLVGFRVRAGSDIDALGGVFV</sequence>
<dbReference type="SUPFAM" id="SSF51101">
    <property type="entry name" value="Mannose-binding lectins"/>
    <property type="match status" value="1"/>
</dbReference>
<gene>
    <name evidence="2" type="ORF">BDV23DRAFT_189126</name>
</gene>
<dbReference type="Proteomes" id="UP000326877">
    <property type="component" value="Unassembled WGS sequence"/>
</dbReference>
<dbReference type="EMBL" id="ML735366">
    <property type="protein sequence ID" value="KAE8384535.1"/>
    <property type="molecule type" value="Genomic_DNA"/>
</dbReference>